<protein>
    <recommendedName>
        <fullName evidence="3">DUF1036 domain-containing protein</fullName>
    </recommendedName>
</protein>
<keyword evidence="2" id="KW-1185">Reference proteome</keyword>
<accession>A0A0D6JFY4</accession>
<dbReference type="AlphaFoldDB" id="A0A0D6JFY4"/>
<proteinExistence type="predicted"/>
<dbReference type="EMBL" id="LN829119">
    <property type="protein sequence ID" value="CPR19803.1"/>
    <property type="molecule type" value="Genomic_DNA"/>
</dbReference>
<name>A0A0D6JFY4_9HYPH</name>
<gene>
    <name evidence="1" type="ORF">YBN1229_v1_2327</name>
</gene>
<dbReference type="KEGG" id="fiy:BN1229_v1_2327"/>
<dbReference type="Proteomes" id="UP000033187">
    <property type="component" value="Chromosome 1"/>
</dbReference>
<dbReference type="Pfam" id="PF06282">
    <property type="entry name" value="DUF1036"/>
    <property type="match status" value="1"/>
</dbReference>
<dbReference type="InterPro" id="IPR009380">
    <property type="entry name" value="DUF1036"/>
</dbReference>
<evidence type="ECO:0000313" key="1">
    <source>
        <dbReference type="EMBL" id="CPR19803.1"/>
    </source>
</evidence>
<evidence type="ECO:0000313" key="2">
    <source>
        <dbReference type="Proteomes" id="UP000033187"/>
    </source>
</evidence>
<dbReference type="KEGG" id="fil:BN1229_v1_2326"/>
<organism evidence="1 2">
    <name type="scientific">Candidatus Filomicrobium marinum</name>
    <dbReference type="NCBI Taxonomy" id="1608628"/>
    <lineage>
        <taxon>Bacteria</taxon>
        <taxon>Pseudomonadati</taxon>
        <taxon>Pseudomonadota</taxon>
        <taxon>Alphaproteobacteria</taxon>
        <taxon>Hyphomicrobiales</taxon>
        <taxon>Hyphomicrobiaceae</taxon>
        <taxon>Filomicrobium</taxon>
    </lineage>
</organism>
<reference evidence="2" key="1">
    <citation type="submission" date="2015-02" db="EMBL/GenBank/DDBJ databases">
        <authorList>
            <person name="Chooi Y.-H."/>
        </authorList>
    </citation>
    <scope>NUCLEOTIDE SEQUENCE [LARGE SCALE GENOMIC DNA]</scope>
    <source>
        <strain evidence="2">strain Y</strain>
    </source>
</reference>
<sequence>MSSPETGAAATCLLLRRFAAETALFDWCPRGPMTVSYEGSVRFRVPRSARWLVILAVAMVALGSISSAARADLKLCNGTTSRVGVAVGYQDDTGWTTEGWWNIASQTCETLLRGAVPSRFVYVHAVDYDRGGAWVGKHFMCTHDKSFAIRGVQNCRSRGYKRTGFFEVDTGEAKEWTIRLADPEAEGE</sequence>
<evidence type="ECO:0008006" key="3">
    <source>
        <dbReference type="Google" id="ProtNLM"/>
    </source>
</evidence>